<dbReference type="EMBL" id="PVWJ01000005">
    <property type="protein sequence ID" value="PSB04942.1"/>
    <property type="molecule type" value="Genomic_DNA"/>
</dbReference>
<name>A0A2T1C9I6_9CYAN</name>
<evidence type="ECO:0000313" key="2">
    <source>
        <dbReference type="Proteomes" id="UP000238762"/>
    </source>
</evidence>
<gene>
    <name evidence="1" type="ORF">C7B64_01565</name>
</gene>
<dbReference type="AlphaFoldDB" id="A0A2T1C9I6"/>
<dbReference type="OrthoDB" id="574524at2"/>
<protein>
    <submittedName>
        <fullName evidence="1">Uncharacterized protein</fullName>
    </submittedName>
</protein>
<evidence type="ECO:0000313" key="1">
    <source>
        <dbReference type="EMBL" id="PSB04942.1"/>
    </source>
</evidence>
<dbReference type="RefSeq" id="WP_106286910.1">
    <property type="nucleotide sequence ID" value="NZ_CAWNTC010000136.1"/>
</dbReference>
<keyword evidence="2" id="KW-1185">Reference proteome</keyword>
<proteinExistence type="predicted"/>
<accession>A0A2T1C9I6</accession>
<comment type="caution">
    <text evidence="1">The sequence shown here is derived from an EMBL/GenBank/DDBJ whole genome shotgun (WGS) entry which is preliminary data.</text>
</comment>
<dbReference type="Proteomes" id="UP000238762">
    <property type="component" value="Unassembled WGS sequence"/>
</dbReference>
<reference evidence="1 2" key="1">
    <citation type="submission" date="2018-02" db="EMBL/GenBank/DDBJ databases">
        <authorList>
            <person name="Cohen D.B."/>
            <person name="Kent A.D."/>
        </authorList>
    </citation>
    <scope>NUCLEOTIDE SEQUENCE [LARGE SCALE GENOMIC DNA]</scope>
    <source>
        <strain evidence="1 2">CCAP 1448/3</strain>
    </source>
</reference>
<organism evidence="1 2">
    <name type="scientific">Merismopedia glauca CCAP 1448/3</name>
    <dbReference type="NCBI Taxonomy" id="1296344"/>
    <lineage>
        <taxon>Bacteria</taxon>
        <taxon>Bacillati</taxon>
        <taxon>Cyanobacteriota</taxon>
        <taxon>Cyanophyceae</taxon>
        <taxon>Synechococcales</taxon>
        <taxon>Merismopediaceae</taxon>
        <taxon>Merismopedia</taxon>
    </lineage>
</organism>
<reference evidence="1 2" key="2">
    <citation type="submission" date="2018-03" db="EMBL/GenBank/DDBJ databases">
        <title>The ancient ancestry and fast evolution of plastids.</title>
        <authorList>
            <person name="Moore K.R."/>
            <person name="Magnabosco C."/>
            <person name="Momper L."/>
            <person name="Gold D.A."/>
            <person name="Bosak T."/>
            <person name="Fournier G.P."/>
        </authorList>
    </citation>
    <scope>NUCLEOTIDE SEQUENCE [LARGE SCALE GENOMIC DNA]</scope>
    <source>
        <strain evidence="1 2">CCAP 1448/3</strain>
    </source>
</reference>
<sequence>MPNPFSSSVKTLNPETFCEKYAKKKKSEWGYRASWNKLLAYVLDVSEKTVEAWGASFENCPDKYQKRLAEIDVLKTAEKVLVQHKLSQEFLDSLD</sequence>